<dbReference type="HOGENOM" id="CLU_045011_13_3_11"/>
<keyword evidence="2" id="KW-1185">Reference proteome</keyword>
<reference evidence="1 2" key="1">
    <citation type="submission" date="2011-05" db="EMBL/GenBank/DDBJ databases">
        <title>Whole genome sequence of Microlunatus phosphovorus NM-1.</title>
        <authorList>
            <person name="Hosoyama A."/>
            <person name="Sasaki K."/>
            <person name="Harada T."/>
            <person name="Igarashi R."/>
            <person name="Kawakoshi A."/>
            <person name="Sasagawa M."/>
            <person name="Fukada J."/>
            <person name="Nakamura S."/>
            <person name="Katano Y."/>
            <person name="Hanada S."/>
            <person name="Kamagata Y."/>
            <person name="Nakamura N."/>
            <person name="Yamazaki S."/>
            <person name="Fujita N."/>
        </authorList>
    </citation>
    <scope>NUCLEOTIDE SEQUENCE [LARGE SCALE GENOMIC DNA]</scope>
    <source>
        <strain evidence="2">ATCC 700054 / DSM 10555 / JCM 9379 / NBRC 101784 / NCIMB 13414 / VKM Ac-1990 / NM-1</strain>
    </source>
</reference>
<gene>
    <name evidence="1" type="ordered locus">MLP_12050</name>
</gene>
<dbReference type="Pfam" id="PF13419">
    <property type="entry name" value="HAD_2"/>
    <property type="match status" value="1"/>
</dbReference>
<dbReference type="InterPro" id="IPR036412">
    <property type="entry name" value="HAD-like_sf"/>
</dbReference>
<protein>
    <submittedName>
        <fullName evidence="1">Putative phosphatase</fullName>
    </submittedName>
</protein>
<dbReference type="NCBIfam" id="TIGR01509">
    <property type="entry name" value="HAD-SF-IA-v3"/>
    <property type="match status" value="1"/>
</dbReference>
<sequence>MPVSPSVSRVDGSGPEAVIFDFDGLLMDTESTSLRSWQFEWRQWDLELDATAFFVNHGGDITEDRYAQLATAVGDRFDRSLSHDRRVCYRDNLHESLDLAEGIRAWLEQAAESGRRLAVASSSPRDWLIRHLGRAEVLDQFEVLAGGDEVGGHKPAPDVYELALRRLGLPPTSAVAVEDTAHGVDAAHAAGLACIAIPNPFVRPEAVEHAELVLPSAAEVSLERALVGARA</sequence>
<dbReference type="EMBL" id="AP012204">
    <property type="protein sequence ID" value="BAK34219.1"/>
    <property type="molecule type" value="Genomic_DNA"/>
</dbReference>
<dbReference type="SFLD" id="SFLDS00003">
    <property type="entry name" value="Haloacid_Dehalogenase"/>
    <property type="match status" value="1"/>
</dbReference>
<dbReference type="SFLD" id="SFLDG01129">
    <property type="entry name" value="C1.5:_HAD__Beta-PGM__Phosphata"/>
    <property type="match status" value="1"/>
</dbReference>
<proteinExistence type="predicted"/>
<dbReference type="AlphaFoldDB" id="F5XNV5"/>
<dbReference type="PANTHER" id="PTHR43481:SF4">
    <property type="entry name" value="GLYCEROL-1-PHOSPHATE PHOSPHOHYDROLASE 1-RELATED"/>
    <property type="match status" value="1"/>
</dbReference>
<dbReference type="Proteomes" id="UP000007947">
    <property type="component" value="Chromosome"/>
</dbReference>
<name>F5XNV5_MICPN</name>
<dbReference type="STRING" id="1032480.MLP_12050"/>
<dbReference type="PANTHER" id="PTHR43481">
    <property type="entry name" value="FRUCTOSE-1-PHOSPHATE PHOSPHATASE"/>
    <property type="match status" value="1"/>
</dbReference>
<dbReference type="SUPFAM" id="SSF56784">
    <property type="entry name" value="HAD-like"/>
    <property type="match status" value="1"/>
</dbReference>
<dbReference type="Gene3D" id="3.40.50.1000">
    <property type="entry name" value="HAD superfamily/HAD-like"/>
    <property type="match status" value="1"/>
</dbReference>
<dbReference type="InterPro" id="IPR006439">
    <property type="entry name" value="HAD-SF_hydro_IA"/>
</dbReference>
<dbReference type="KEGG" id="mph:MLP_12050"/>
<organism evidence="1 2">
    <name type="scientific">Microlunatus phosphovorus (strain ATCC 700054 / DSM 10555 / JCM 9379 / NBRC 101784 / NCIMB 13414 / VKM Ac-1990 / NM-1)</name>
    <dbReference type="NCBI Taxonomy" id="1032480"/>
    <lineage>
        <taxon>Bacteria</taxon>
        <taxon>Bacillati</taxon>
        <taxon>Actinomycetota</taxon>
        <taxon>Actinomycetes</taxon>
        <taxon>Propionibacteriales</taxon>
        <taxon>Propionibacteriaceae</taxon>
        <taxon>Microlunatus</taxon>
    </lineage>
</organism>
<dbReference type="InterPro" id="IPR023198">
    <property type="entry name" value="PGP-like_dom2"/>
</dbReference>
<evidence type="ECO:0000313" key="2">
    <source>
        <dbReference type="Proteomes" id="UP000007947"/>
    </source>
</evidence>
<dbReference type="InterPro" id="IPR051806">
    <property type="entry name" value="HAD-like_SPP"/>
</dbReference>
<dbReference type="GO" id="GO:0050308">
    <property type="term" value="F:sugar-phosphatase activity"/>
    <property type="evidence" value="ECO:0007669"/>
    <property type="project" value="TreeGrafter"/>
</dbReference>
<dbReference type="InterPro" id="IPR041492">
    <property type="entry name" value="HAD_2"/>
</dbReference>
<accession>F5XNV5</accession>
<dbReference type="Gene3D" id="1.10.150.240">
    <property type="entry name" value="Putative phosphatase, domain 2"/>
    <property type="match status" value="1"/>
</dbReference>
<evidence type="ECO:0000313" key="1">
    <source>
        <dbReference type="EMBL" id="BAK34219.1"/>
    </source>
</evidence>
<dbReference type="InterPro" id="IPR023214">
    <property type="entry name" value="HAD_sf"/>
</dbReference>
<dbReference type="eggNOG" id="COG0637">
    <property type="taxonomic scope" value="Bacteria"/>
</dbReference>